<evidence type="ECO:0000313" key="1">
    <source>
        <dbReference type="Proteomes" id="UP000790787"/>
    </source>
</evidence>
<accession>A0AC58TJJ3</accession>
<dbReference type="Proteomes" id="UP000790787">
    <property type="component" value="Chromosome 20"/>
</dbReference>
<gene>
    <name evidence="2" type="primary">LOC142174901</name>
</gene>
<keyword evidence="1" id="KW-1185">Reference proteome</keyword>
<evidence type="ECO:0000313" key="2">
    <source>
        <dbReference type="RefSeq" id="XP_075097393.1"/>
    </source>
</evidence>
<name>A0AC58TJJ3_TOBAC</name>
<sequence>MDGFEACLTLVYGFNTVEQRKVLWSNLNDISTQVAKPWIIGGDLNAMLCTQDRMYDNLVAMSEMVDFSDCIHNLFLNELSWKGEYYTRSNKQQADDRILSRIDRVFGNDLWMTNWGHVCTEYDVPLISDHSLMLLNIKTMRSTIKPPFRFFNVWTDHKEFGNIVMSI</sequence>
<reference evidence="2" key="2">
    <citation type="submission" date="2025-08" db="UniProtKB">
        <authorList>
            <consortium name="RefSeq"/>
        </authorList>
    </citation>
    <scope>IDENTIFICATION</scope>
    <source>
        <tissue evidence="2">Leaf</tissue>
    </source>
</reference>
<dbReference type="RefSeq" id="XP_075097393.1">
    <property type="nucleotide sequence ID" value="XM_075241292.1"/>
</dbReference>
<proteinExistence type="predicted"/>
<organism evidence="1 2">
    <name type="scientific">Nicotiana tabacum</name>
    <name type="common">Common tobacco</name>
    <dbReference type="NCBI Taxonomy" id="4097"/>
    <lineage>
        <taxon>Eukaryota</taxon>
        <taxon>Viridiplantae</taxon>
        <taxon>Streptophyta</taxon>
        <taxon>Embryophyta</taxon>
        <taxon>Tracheophyta</taxon>
        <taxon>Spermatophyta</taxon>
        <taxon>Magnoliopsida</taxon>
        <taxon>eudicotyledons</taxon>
        <taxon>Gunneridae</taxon>
        <taxon>Pentapetalae</taxon>
        <taxon>asterids</taxon>
        <taxon>lamiids</taxon>
        <taxon>Solanales</taxon>
        <taxon>Solanaceae</taxon>
        <taxon>Nicotianoideae</taxon>
        <taxon>Nicotianeae</taxon>
        <taxon>Nicotiana</taxon>
    </lineage>
</organism>
<protein>
    <submittedName>
        <fullName evidence="2">Uncharacterized protein LOC142174901</fullName>
    </submittedName>
</protein>
<reference evidence="1" key="1">
    <citation type="journal article" date="2014" name="Nat. Commun.">
        <title>The tobacco genome sequence and its comparison with those of tomato and potato.</title>
        <authorList>
            <person name="Sierro N."/>
            <person name="Battey J.N."/>
            <person name="Ouadi S."/>
            <person name="Bakaher N."/>
            <person name="Bovet L."/>
            <person name="Willig A."/>
            <person name="Goepfert S."/>
            <person name="Peitsch M.C."/>
            <person name="Ivanov N.V."/>
        </authorList>
    </citation>
    <scope>NUCLEOTIDE SEQUENCE [LARGE SCALE GENOMIC DNA]</scope>
</reference>